<comment type="function">
    <text evidence="10">Binds the telomeric double-stranded 5'-TTAGGG-3' repeat.</text>
</comment>
<evidence type="ECO:0000256" key="5">
    <source>
        <dbReference type="ARBA" id="ARBA00022843"/>
    </source>
</evidence>
<dbReference type="SUPFAM" id="SSF63600">
    <property type="entry name" value="Telomeric repeat binding factor (TRF) dimerisation domain"/>
    <property type="match status" value="1"/>
</dbReference>
<dbReference type="GO" id="GO:0003691">
    <property type="term" value="F:double-stranded telomeric DNA binding"/>
    <property type="evidence" value="ECO:0007669"/>
    <property type="project" value="UniProtKB-UniRule"/>
</dbReference>
<dbReference type="AlphaFoldDB" id="A0AA47P9T1"/>
<comment type="subcellular location">
    <subcellularLocation>
        <location evidence="1">Chromosome</location>
        <location evidence="1">Telomere</location>
    </subcellularLocation>
    <subcellularLocation>
        <location evidence="10">Nucleus</location>
    </subcellularLocation>
</comment>
<name>A0AA47P9T1_MERPO</name>
<feature type="domain" description="Myb-like" evidence="12">
    <location>
        <begin position="471"/>
        <end position="516"/>
    </location>
</feature>
<dbReference type="GO" id="GO:0003720">
    <property type="term" value="F:telomerase activity"/>
    <property type="evidence" value="ECO:0007669"/>
    <property type="project" value="TreeGrafter"/>
</dbReference>
<evidence type="ECO:0000256" key="6">
    <source>
        <dbReference type="ARBA" id="ARBA00022895"/>
    </source>
</evidence>
<evidence type="ECO:0000256" key="9">
    <source>
        <dbReference type="ARBA" id="ARBA00023306"/>
    </source>
</evidence>
<keyword evidence="6 10" id="KW-0779">Telomere</keyword>
<dbReference type="GO" id="GO:0061820">
    <property type="term" value="P:telomeric D-loop disassembly"/>
    <property type="evidence" value="ECO:0007669"/>
    <property type="project" value="TreeGrafter"/>
</dbReference>
<dbReference type="PANTHER" id="PTHR46833">
    <property type="entry name" value="TELOMERIC REPEAT-BINDING FACTOR 2 TERF2"/>
    <property type="match status" value="1"/>
</dbReference>
<protein>
    <recommendedName>
        <fullName evidence="10">Telomeric repeat-binding factor</fullName>
    </recommendedName>
</protein>
<feature type="region of interest" description="Disordered" evidence="11">
    <location>
        <begin position="265"/>
        <end position="359"/>
    </location>
</feature>
<dbReference type="PROSITE" id="PS51294">
    <property type="entry name" value="HTH_MYB"/>
    <property type="match status" value="1"/>
</dbReference>
<evidence type="ECO:0000256" key="3">
    <source>
        <dbReference type="ARBA" id="ARBA00022499"/>
    </source>
</evidence>
<keyword evidence="2" id="KW-0158">Chromosome</keyword>
<evidence type="ECO:0000313" key="14">
    <source>
        <dbReference type="EMBL" id="KAK0156331.1"/>
    </source>
</evidence>
<evidence type="ECO:0000259" key="12">
    <source>
        <dbReference type="PROSITE" id="PS50090"/>
    </source>
</evidence>
<dbReference type="SUPFAM" id="SSF46689">
    <property type="entry name" value="Homeodomain-like"/>
    <property type="match status" value="1"/>
</dbReference>
<evidence type="ECO:0000313" key="15">
    <source>
        <dbReference type="Proteomes" id="UP001174136"/>
    </source>
</evidence>
<keyword evidence="9 10" id="KW-0131">Cell cycle</keyword>
<keyword evidence="15" id="KW-1185">Reference proteome</keyword>
<dbReference type="InterPro" id="IPR013867">
    <property type="entry name" value="Telomere_rpt-bd_fac_dimer_dom"/>
</dbReference>
<dbReference type="GO" id="GO:0070198">
    <property type="term" value="P:protein localization to chromosome, telomeric region"/>
    <property type="evidence" value="ECO:0007669"/>
    <property type="project" value="TreeGrafter"/>
</dbReference>
<feature type="domain" description="HTH myb-type" evidence="13">
    <location>
        <begin position="463"/>
        <end position="520"/>
    </location>
</feature>
<sequence length="521" mass="57681">MAANVIESPTPHQDQELIVNRWLVDYYFSLAVDAIKTDQYADFCDFRDALERVFSRPVECTDVQQLKFVVIRFLSMINDGEKLDFAFDPDHSVTPLEAAVKVLTNLRNTCSISQEEVEKVCTSIKEMLVVICVKNGEFEKAKDILTKHLPGGMVGKKAILMGLANQKVKSHDILEQTNFKKFKVDMVNFSEQLFPSSVPFLYKAAKQLLDKRQARCSNQGGAPGVSSDQGVHPGVSSDQGVHPGGSADQGKRRLMAAYTELSRNSSKTTFIELEEEEQEEEEEEEEDEEEEHDSLAKDHSASGTKVCDAQPGPGQFSQGASSSPREACVACQQNALNAATSPSHSASSQGPAGRQRPGRLYTVAQLVREPDSQVSTQEPDVDVVSLEVEAVSLEVEAVSHAAGGPLSESANKKRPVTLTPKSPEELQSRVPCLSRKKLLDDAKEAKETWSDEDSLFTSSRASSRGKHGHLWSDEESSNLKEAVARFGEGNWAKIMAKYKFKNRTNVNLKDRWRTMKRLKLV</sequence>
<dbReference type="Gene3D" id="1.25.40.210">
    <property type="entry name" value="Telomere repeat-binding factor, dimerisation domain"/>
    <property type="match status" value="1"/>
</dbReference>
<evidence type="ECO:0000256" key="8">
    <source>
        <dbReference type="ARBA" id="ARBA00023242"/>
    </source>
</evidence>
<dbReference type="GO" id="GO:0031848">
    <property type="term" value="P:protection from non-homologous end joining at telomere"/>
    <property type="evidence" value="ECO:0007669"/>
    <property type="project" value="InterPro"/>
</dbReference>
<organism evidence="14 15">
    <name type="scientific">Merluccius polli</name>
    <name type="common">Benguela hake</name>
    <name type="synonym">Merluccius cadenati</name>
    <dbReference type="NCBI Taxonomy" id="89951"/>
    <lineage>
        <taxon>Eukaryota</taxon>
        <taxon>Metazoa</taxon>
        <taxon>Chordata</taxon>
        <taxon>Craniata</taxon>
        <taxon>Vertebrata</taxon>
        <taxon>Euteleostomi</taxon>
        <taxon>Actinopterygii</taxon>
        <taxon>Neopterygii</taxon>
        <taxon>Teleostei</taxon>
        <taxon>Neoteleostei</taxon>
        <taxon>Acanthomorphata</taxon>
        <taxon>Zeiogadaria</taxon>
        <taxon>Gadariae</taxon>
        <taxon>Gadiformes</taxon>
        <taxon>Gadoidei</taxon>
        <taxon>Merlucciidae</taxon>
        <taxon>Merluccius</taxon>
    </lineage>
</organism>
<evidence type="ECO:0000259" key="13">
    <source>
        <dbReference type="PROSITE" id="PS51294"/>
    </source>
</evidence>
<evidence type="ECO:0000256" key="7">
    <source>
        <dbReference type="ARBA" id="ARBA00023125"/>
    </source>
</evidence>
<feature type="compositionally biased region" description="Acidic residues" evidence="11">
    <location>
        <begin position="272"/>
        <end position="292"/>
    </location>
</feature>
<evidence type="ECO:0000256" key="11">
    <source>
        <dbReference type="SAM" id="MobiDB-lite"/>
    </source>
</evidence>
<dbReference type="GO" id="GO:0042803">
    <property type="term" value="F:protein homodimerization activity"/>
    <property type="evidence" value="ECO:0007669"/>
    <property type="project" value="UniProtKB-UniRule"/>
</dbReference>
<dbReference type="PROSITE" id="PS50090">
    <property type="entry name" value="MYB_LIKE"/>
    <property type="match status" value="1"/>
</dbReference>
<dbReference type="Gene3D" id="1.10.10.60">
    <property type="entry name" value="Homeodomain-like"/>
    <property type="match status" value="1"/>
</dbReference>
<dbReference type="PIRSF" id="PIRSF038016">
    <property type="entry name" value="Telomere_bd-1_Pin2"/>
    <property type="match status" value="1"/>
</dbReference>
<gene>
    <name evidence="14" type="primary">TERF2</name>
    <name evidence="14" type="ORF">N1851_000368</name>
</gene>
<feature type="region of interest" description="Disordered" evidence="11">
    <location>
        <begin position="399"/>
        <end position="428"/>
    </location>
</feature>
<dbReference type="CDD" id="cd11660">
    <property type="entry name" value="SANT_TRF"/>
    <property type="match status" value="1"/>
</dbReference>
<evidence type="ECO:0000256" key="2">
    <source>
        <dbReference type="ARBA" id="ARBA00022454"/>
    </source>
</evidence>
<dbReference type="InterPro" id="IPR017357">
    <property type="entry name" value="TERF1/2"/>
</dbReference>
<dbReference type="GO" id="GO:0032208">
    <property type="term" value="P:negative regulation of telomere maintenance via recombination"/>
    <property type="evidence" value="ECO:0007669"/>
    <property type="project" value="TreeGrafter"/>
</dbReference>
<dbReference type="InterPro" id="IPR009057">
    <property type="entry name" value="Homeodomain-like_sf"/>
</dbReference>
<accession>A0AA47P9T1</accession>
<dbReference type="Pfam" id="PF00249">
    <property type="entry name" value="Myb_DNA-binding"/>
    <property type="match status" value="1"/>
</dbReference>
<dbReference type="InterPro" id="IPR017930">
    <property type="entry name" value="Myb_dom"/>
</dbReference>
<evidence type="ECO:0000256" key="1">
    <source>
        <dbReference type="ARBA" id="ARBA00004574"/>
    </source>
</evidence>
<comment type="caution">
    <text evidence="14">The sequence shown here is derived from an EMBL/GenBank/DDBJ whole genome shotgun (WGS) entry which is preliminary data.</text>
</comment>
<proteinExistence type="predicted"/>
<feature type="compositionally biased region" description="Polar residues" evidence="11">
    <location>
        <begin position="315"/>
        <end position="324"/>
    </location>
</feature>
<keyword evidence="5" id="KW-0832">Ubl conjugation</keyword>
<dbReference type="SMART" id="SM00717">
    <property type="entry name" value="SANT"/>
    <property type="match status" value="1"/>
</dbReference>
<dbReference type="EMBL" id="JAOPHQ010000013">
    <property type="protein sequence ID" value="KAK0156331.1"/>
    <property type="molecule type" value="Genomic_DNA"/>
</dbReference>
<comment type="subunit">
    <text evidence="10">Homodimer.</text>
</comment>
<feature type="compositionally biased region" description="Polar residues" evidence="11">
    <location>
        <begin position="331"/>
        <end position="350"/>
    </location>
</feature>
<dbReference type="Proteomes" id="UP001174136">
    <property type="component" value="Unassembled WGS sequence"/>
</dbReference>
<feature type="region of interest" description="Disordered" evidence="11">
    <location>
        <begin position="214"/>
        <end position="249"/>
    </location>
</feature>
<keyword evidence="8 10" id="KW-0539">Nucleus</keyword>
<evidence type="ECO:0000256" key="10">
    <source>
        <dbReference type="PIRNR" id="PIRNR038016"/>
    </source>
</evidence>
<reference evidence="14" key="1">
    <citation type="journal article" date="2023" name="Front. Mar. Sci.">
        <title>A new Merluccius polli reference genome to investigate the effects of global change in West African waters.</title>
        <authorList>
            <person name="Mateo J.L."/>
            <person name="Blanco-Fernandez C."/>
            <person name="Garcia-Vazquez E."/>
            <person name="Machado-Schiaffino G."/>
        </authorList>
    </citation>
    <scope>NUCLEOTIDE SEQUENCE</scope>
    <source>
        <strain evidence="14">C29</strain>
        <tissue evidence="14">Fin</tissue>
    </source>
</reference>
<evidence type="ECO:0000256" key="4">
    <source>
        <dbReference type="ARBA" id="ARBA00022553"/>
    </source>
</evidence>
<dbReference type="PANTHER" id="PTHR46833:SF1">
    <property type="entry name" value="TELOMERIC REPEAT-BINDING FACTOR 2"/>
    <property type="match status" value="1"/>
</dbReference>
<feature type="region of interest" description="Disordered" evidence="11">
    <location>
        <begin position="441"/>
        <end position="476"/>
    </location>
</feature>
<dbReference type="GO" id="GO:0031627">
    <property type="term" value="P:telomeric loop formation"/>
    <property type="evidence" value="ECO:0007669"/>
    <property type="project" value="TreeGrafter"/>
</dbReference>
<dbReference type="InterPro" id="IPR001005">
    <property type="entry name" value="SANT/Myb"/>
</dbReference>
<dbReference type="GO" id="GO:0032210">
    <property type="term" value="P:regulation of telomere maintenance via telomerase"/>
    <property type="evidence" value="ECO:0007669"/>
    <property type="project" value="TreeGrafter"/>
</dbReference>
<dbReference type="InterPro" id="IPR030657">
    <property type="entry name" value="TERF2"/>
</dbReference>
<dbReference type="Pfam" id="PF08558">
    <property type="entry name" value="TRF"/>
    <property type="match status" value="1"/>
</dbReference>
<keyword evidence="7 10" id="KW-0238">DNA-binding</keyword>
<dbReference type="GO" id="GO:0005654">
    <property type="term" value="C:nucleoplasm"/>
    <property type="evidence" value="ECO:0007669"/>
    <property type="project" value="UniProtKB-ARBA"/>
</dbReference>
<dbReference type="InterPro" id="IPR036507">
    <property type="entry name" value="Telomere_rpt-bd_fac_dimer_sf"/>
</dbReference>
<dbReference type="GO" id="GO:0098505">
    <property type="term" value="F:G-rich strand telomeric DNA binding"/>
    <property type="evidence" value="ECO:0007669"/>
    <property type="project" value="TreeGrafter"/>
</dbReference>
<dbReference type="GO" id="GO:1905839">
    <property type="term" value="P:negative regulation of telomeric D-loop disassembly"/>
    <property type="evidence" value="ECO:0007669"/>
    <property type="project" value="TreeGrafter"/>
</dbReference>
<keyword evidence="3" id="KW-1017">Isopeptide bond</keyword>
<dbReference type="GO" id="GO:0070187">
    <property type="term" value="C:shelterin complex"/>
    <property type="evidence" value="ECO:0007669"/>
    <property type="project" value="TreeGrafter"/>
</dbReference>
<keyword evidence="4" id="KW-0597">Phosphoprotein</keyword>